<dbReference type="Gene3D" id="3.10.20.230">
    <property type="entry name" value="Doublecortin domain"/>
    <property type="match status" value="2"/>
</dbReference>
<evidence type="ECO:0000259" key="2">
    <source>
        <dbReference type="PROSITE" id="PS50309"/>
    </source>
</evidence>
<dbReference type="Ensembl" id="ENSCPBT00000036185.1">
    <property type="protein sequence ID" value="ENSCPBP00000030735.1"/>
    <property type="gene ID" value="ENSCPBG00000021614.1"/>
</dbReference>
<dbReference type="CDD" id="cd17151">
    <property type="entry name" value="DCX1_DCDC2C"/>
    <property type="match status" value="1"/>
</dbReference>
<protein>
    <submittedName>
        <fullName evidence="3">Doublecortin domain containing 2C</fullName>
    </submittedName>
</protein>
<evidence type="ECO:0000313" key="4">
    <source>
        <dbReference type="Proteomes" id="UP000694380"/>
    </source>
</evidence>
<sequence length="291" mass="32933">MVPSPRPRASYSLTGVTPASTVLVYRNGDPFYLGRKFVIHDRYVRTFEALIAQLNEGVEVPFGVRTLYTPQEGHRVRNLSDLKQGGKYVAAGRERFKKLDKIRVPSRWQLISNKPRNINVFTNGDMLIPPIKFIIPRFTLKNWNCVLALINEKIFPRSGGVHRLYTLDGHAVRNSDGLEDNHYYVAVGKEKFKSLPYWRSSRVSPETHTDNTLDCICDERINYTSKILRLQTTLKICRQRPSFSGIAATSANSTSLCQNPLISSELTLVSPRFLSQPDTENTGKQSCSGLI</sequence>
<dbReference type="Proteomes" id="UP000694380">
    <property type="component" value="Unplaced"/>
</dbReference>
<keyword evidence="4" id="KW-1185">Reference proteome</keyword>
<dbReference type="SUPFAM" id="SSF89837">
    <property type="entry name" value="Doublecortin (DC)"/>
    <property type="match status" value="2"/>
</dbReference>
<gene>
    <name evidence="3" type="primary">DCDC2C</name>
</gene>
<accession>A0A8C3IA03</accession>
<proteinExistence type="predicted"/>
<dbReference type="OMA" id="EDNHYYV"/>
<feature type="domain" description="Doublecortin" evidence="2">
    <location>
        <begin position="20"/>
        <end position="102"/>
    </location>
</feature>
<evidence type="ECO:0000313" key="3">
    <source>
        <dbReference type="Ensembl" id="ENSCPBP00000030735.1"/>
    </source>
</evidence>
<keyword evidence="1" id="KW-0677">Repeat</keyword>
<dbReference type="Pfam" id="PF03607">
    <property type="entry name" value="DCX"/>
    <property type="match status" value="2"/>
</dbReference>
<dbReference type="InterPro" id="IPR003533">
    <property type="entry name" value="Doublecortin_dom"/>
</dbReference>
<dbReference type="GeneTree" id="ENSGT00940000162396"/>
<dbReference type="AlphaFoldDB" id="A0A8C3IA03"/>
<reference evidence="3" key="1">
    <citation type="submission" date="2025-08" db="UniProtKB">
        <authorList>
            <consortium name="Ensembl"/>
        </authorList>
    </citation>
    <scope>IDENTIFICATION</scope>
</reference>
<dbReference type="GO" id="GO:0035556">
    <property type="term" value="P:intracellular signal transduction"/>
    <property type="evidence" value="ECO:0007669"/>
    <property type="project" value="InterPro"/>
</dbReference>
<reference evidence="3" key="2">
    <citation type="submission" date="2025-09" db="UniProtKB">
        <authorList>
            <consortium name="Ensembl"/>
        </authorList>
    </citation>
    <scope>IDENTIFICATION</scope>
</reference>
<organism evidence="3 4">
    <name type="scientific">Chrysemys picta bellii</name>
    <name type="common">Western painted turtle</name>
    <name type="synonym">Emys bellii</name>
    <dbReference type="NCBI Taxonomy" id="8478"/>
    <lineage>
        <taxon>Eukaryota</taxon>
        <taxon>Metazoa</taxon>
        <taxon>Chordata</taxon>
        <taxon>Craniata</taxon>
        <taxon>Vertebrata</taxon>
        <taxon>Euteleostomi</taxon>
        <taxon>Archelosauria</taxon>
        <taxon>Testudinata</taxon>
        <taxon>Testudines</taxon>
        <taxon>Cryptodira</taxon>
        <taxon>Durocryptodira</taxon>
        <taxon>Testudinoidea</taxon>
        <taxon>Emydidae</taxon>
        <taxon>Chrysemys</taxon>
    </lineage>
</organism>
<dbReference type="PANTHER" id="PTHR23004:SF9">
    <property type="entry name" value="DOUBLECORTIN DOMAIN-CONTAINING PROTEIN 2C"/>
    <property type="match status" value="1"/>
</dbReference>
<dbReference type="SMART" id="SM00537">
    <property type="entry name" value="DCX"/>
    <property type="match status" value="2"/>
</dbReference>
<dbReference type="FunFam" id="3.10.20.230:FF:000004">
    <property type="entry name" value="Doublecortin domain containing 2"/>
    <property type="match status" value="1"/>
</dbReference>
<dbReference type="InterPro" id="IPR036572">
    <property type="entry name" value="Doublecortin_dom_sf"/>
</dbReference>
<dbReference type="CDD" id="cd17154">
    <property type="entry name" value="DCX2_DCDC2C"/>
    <property type="match status" value="1"/>
</dbReference>
<dbReference type="GO" id="GO:0005815">
    <property type="term" value="C:microtubule organizing center"/>
    <property type="evidence" value="ECO:0007669"/>
    <property type="project" value="TreeGrafter"/>
</dbReference>
<dbReference type="GO" id="GO:0005737">
    <property type="term" value="C:cytoplasm"/>
    <property type="evidence" value="ECO:0007669"/>
    <property type="project" value="Ensembl"/>
</dbReference>
<dbReference type="PROSITE" id="PS50309">
    <property type="entry name" value="DC"/>
    <property type="match status" value="2"/>
</dbReference>
<name>A0A8C3IA03_CHRPI</name>
<dbReference type="GO" id="GO:0036126">
    <property type="term" value="C:sperm flagellum"/>
    <property type="evidence" value="ECO:0007669"/>
    <property type="project" value="Ensembl"/>
</dbReference>
<evidence type="ECO:0000256" key="1">
    <source>
        <dbReference type="ARBA" id="ARBA00022737"/>
    </source>
</evidence>
<dbReference type="GO" id="GO:0005874">
    <property type="term" value="C:microtubule"/>
    <property type="evidence" value="ECO:0007669"/>
    <property type="project" value="TreeGrafter"/>
</dbReference>
<feature type="domain" description="Doublecortin" evidence="2">
    <location>
        <begin position="116"/>
        <end position="198"/>
    </location>
</feature>
<dbReference type="PANTHER" id="PTHR23004">
    <property type="entry name" value="DOUBLECORTIN DOMAIN CONTAINING 2"/>
    <property type="match status" value="1"/>
</dbReference>